<dbReference type="InterPro" id="IPR004046">
    <property type="entry name" value="GST_C"/>
</dbReference>
<dbReference type="SFLD" id="SFLDS00019">
    <property type="entry name" value="Glutathione_Transferase_(cytos"/>
    <property type="match status" value="1"/>
</dbReference>
<dbReference type="Pfam" id="PF02798">
    <property type="entry name" value="GST_N"/>
    <property type="match status" value="1"/>
</dbReference>
<comment type="caution">
    <text evidence="4">The sequence shown here is derived from an EMBL/GenBank/DDBJ whole genome shotgun (WGS) entry which is preliminary data.</text>
</comment>
<dbReference type="PANTHER" id="PTHR44051">
    <property type="entry name" value="GLUTATHIONE S-TRANSFERASE-RELATED"/>
    <property type="match status" value="1"/>
</dbReference>
<name>A0ABQ6QR24_9BACT</name>
<dbReference type="SUPFAM" id="SSF52833">
    <property type="entry name" value="Thioredoxin-like"/>
    <property type="match status" value="1"/>
</dbReference>
<feature type="domain" description="GST C-terminal" evidence="3">
    <location>
        <begin position="87"/>
        <end position="219"/>
    </location>
</feature>
<dbReference type="PANTHER" id="PTHR44051:SF9">
    <property type="entry name" value="GLUTATHIONE S-TRANSFERASE 1"/>
    <property type="match status" value="1"/>
</dbReference>
<dbReference type="SUPFAM" id="SSF47616">
    <property type="entry name" value="GST C-terminal domain-like"/>
    <property type="match status" value="1"/>
</dbReference>
<dbReference type="EMBL" id="BTTX01000002">
    <property type="protein sequence ID" value="GMU06134.1"/>
    <property type="molecule type" value="Genomic_DNA"/>
</dbReference>
<dbReference type="Proteomes" id="UP001342631">
    <property type="component" value="Unassembled WGS sequence"/>
</dbReference>
<sequence length="221" mass="24918">MLKVHHLERSRSHRVLWLLEELGLPYEVVHYSRDPKTLLAPPELAQVHPLGKSPVLTDGDTPVAESAAILEYLVERYGGGRFTPPPGTPEAARYRYFLHYAEGSLMPQLLVALIAQRIRKAPVPFFLRPVTGKIGGTLEQQLVRPNLTRHVGFLEAELARSPWFAGEAFSVADIQMSYPVEALLSRGDTTRMVRLKDFLARIRERPAYQRAVERGGPTFLE</sequence>
<dbReference type="SFLD" id="SFLDG00358">
    <property type="entry name" value="Main_(cytGST)"/>
    <property type="match status" value="1"/>
</dbReference>
<dbReference type="InterPro" id="IPR004045">
    <property type="entry name" value="Glutathione_S-Trfase_N"/>
</dbReference>
<accession>A0ABQ6QR24</accession>
<evidence type="ECO:0000313" key="4">
    <source>
        <dbReference type="EMBL" id="GMU06134.1"/>
    </source>
</evidence>
<evidence type="ECO:0000313" key="5">
    <source>
        <dbReference type="Proteomes" id="UP001342631"/>
    </source>
</evidence>
<gene>
    <name evidence="4" type="ORF">ASNO1_23870</name>
</gene>
<dbReference type="CDD" id="cd03189">
    <property type="entry name" value="GST_C_GTT1_like"/>
    <property type="match status" value="1"/>
</dbReference>
<feature type="domain" description="GST N-terminal" evidence="2">
    <location>
        <begin position="1"/>
        <end position="81"/>
    </location>
</feature>
<dbReference type="InterPro" id="IPR010987">
    <property type="entry name" value="Glutathione-S-Trfase_C-like"/>
</dbReference>
<evidence type="ECO:0000259" key="3">
    <source>
        <dbReference type="PROSITE" id="PS50405"/>
    </source>
</evidence>
<dbReference type="RefSeq" id="WP_338267962.1">
    <property type="nucleotide sequence ID" value="NZ_BTTW01000007.1"/>
</dbReference>
<dbReference type="InterPro" id="IPR040079">
    <property type="entry name" value="Glutathione_S-Trfase"/>
</dbReference>
<dbReference type="InterPro" id="IPR036282">
    <property type="entry name" value="Glutathione-S-Trfase_C_sf"/>
</dbReference>
<dbReference type="CDD" id="cd03046">
    <property type="entry name" value="GST_N_GTT1_like"/>
    <property type="match status" value="1"/>
</dbReference>
<reference evidence="4 5" key="1">
    <citation type="journal article" date="2024" name="Arch. Microbiol.">
        <title>Corallococcus caeni sp. nov., a novel myxobacterium isolated from activated sludge.</title>
        <authorList>
            <person name="Tomita S."/>
            <person name="Nakai R."/>
            <person name="Kuroda K."/>
            <person name="Kurashita H."/>
            <person name="Hatamoto M."/>
            <person name="Yamaguchi T."/>
            <person name="Narihiro T."/>
        </authorList>
    </citation>
    <scope>NUCLEOTIDE SEQUENCE [LARGE SCALE GENOMIC DNA]</scope>
    <source>
        <strain evidence="4 5">NO1</strain>
    </source>
</reference>
<dbReference type="SFLD" id="SFLDG01150">
    <property type="entry name" value="Main.1:_Beta-like"/>
    <property type="match status" value="1"/>
</dbReference>
<dbReference type="Pfam" id="PF00043">
    <property type="entry name" value="GST_C"/>
    <property type="match status" value="1"/>
</dbReference>
<dbReference type="PROSITE" id="PS50405">
    <property type="entry name" value="GST_CTER"/>
    <property type="match status" value="1"/>
</dbReference>
<evidence type="ECO:0000256" key="1">
    <source>
        <dbReference type="RuleBase" id="RU003494"/>
    </source>
</evidence>
<dbReference type="Gene3D" id="1.20.1050.10">
    <property type="match status" value="1"/>
</dbReference>
<evidence type="ECO:0000259" key="2">
    <source>
        <dbReference type="PROSITE" id="PS50404"/>
    </source>
</evidence>
<protein>
    <submittedName>
        <fullName evidence="4">Glutathione S-transferase</fullName>
    </submittedName>
</protein>
<keyword evidence="5" id="KW-1185">Reference proteome</keyword>
<dbReference type="InterPro" id="IPR036249">
    <property type="entry name" value="Thioredoxin-like_sf"/>
</dbReference>
<comment type="similarity">
    <text evidence="1">Belongs to the GST superfamily.</text>
</comment>
<proteinExistence type="inferred from homology"/>
<dbReference type="Gene3D" id="3.40.30.10">
    <property type="entry name" value="Glutaredoxin"/>
    <property type="match status" value="1"/>
</dbReference>
<organism evidence="4 5">
    <name type="scientific">Corallococcus caeni</name>
    <dbReference type="NCBI Taxonomy" id="3082388"/>
    <lineage>
        <taxon>Bacteria</taxon>
        <taxon>Pseudomonadati</taxon>
        <taxon>Myxococcota</taxon>
        <taxon>Myxococcia</taxon>
        <taxon>Myxococcales</taxon>
        <taxon>Cystobacterineae</taxon>
        <taxon>Myxococcaceae</taxon>
        <taxon>Corallococcus</taxon>
    </lineage>
</organism>
<dbReference type="PROSITE" id="PS50404">
    <property type="entry name" value="GST_NTER"/>
    <property type="match status" value="1"/>
</dbReference>